<dbReference type="AlphaFoldDB" id="A0A0G1J955"/>
<evidence type="ECO:0000256" key="3">
    <source>
        <dbReference type="ARBA" id="ARBA00022475"/>
    </source>
</evidence>
<evidence type="ECO:0000313" key="11">
    <source>
        <dbReference type="Proteomes" id="UP000034154"/>
    </source>
</evidence>
<dbReference type="EMBL" id="LCJB01000086">
    <property type="protein sequence ID" value="KKT68141.1"/>
    <property type="molecule type" value="Genomic_DNA"/>
</dbReference>
<evidence type="ECO:0000259" key="9">
    <source>
        <dbReference type="Pfam" id="PF00482"/>
    </source>
</evidence>
<dbReference type="Proteomes" id="UP000034154">
    <property type="component" value="Unassembled WGS sequence"/>
</dbReference>
<dbReference type="PANTHER" id="PTHR30012:SF0">
    <property type="entry name" value="TYPE II SECRETION SYSTEM PROTEIN F-RELATED"/>
    <property type="match status" value="1"/>
</dbReference>
<dbReference type="InterPro" id="IPR003004">
    <property type="entry name" value="GspF/PilC"/>
</dbReference>
<dbReference type="InterPro" id="IPR018076">
    <property type="entry name" value="T2SS_GspF_dom"/>
</dbReference>
<keyword evidence="3" id="KW-1003">Cell membrane</keyword>
<reference evidence="10 11" key="1">
    <citation type="journal article" date="2015" name="Nature">
        <title>rRNA introns, odd ribosomes, and small enigmatic genomes across a large radiation of phyla.</title>
        <authorList>
            <person name="Brown C.T."/>
            <person name="Hug L.A."/>
            <person name="Thomas B.C."/>
            <person name="Sharon I."/>
            <person name="Castelle C.J."/>
            <person name="Singh A."/>
            <person name="Wilkins M.J."/>
            <person name="Williams K.H."/>
            <person name="Banfield J.F."/>
        </authorList>
    </citation>
    <scope>NUCLEOTIDE SEQUENCE [LARGE SCALE GENOMIC DNA]</scope>
</reference>
<evidence type="ECO:0000256" key="1">
    <source>
        <dbReference type="ARBA" id="ARBA00004429"/>
    </source>
</evidence>
<dbReference type="Gene3D" id="1.20.81.30">
    <property type="entry name" value="Type II secretion system (T2SS), domain F"/>
    <property type="match status" value="2"/>
</dbReference>
<accession>A0A0G1J955</accession>
<comment type="subcellular location">
    <subcellularLocation>
        <location evidence="1">Cell inner membrane</location>
        <topology evidence="1">Multi-pass membrane protein</topology>
    </subcellularLocation>
</comment>
<evidence type="ECO:0000256" key="4">
    <source>
        <dbReference type="ARBA" id="ARBA00022519"/>
    </source>
</evidence>
<dbReference type="PANTHER" id="PTHR30012">
    <property type="entry name" value="GENERAL SECRETION PATHWAY PROTEIN"/>
    <property type="match status" value="1"/>
</dbReference>
<feature type="domain" description="Type II secretion system protein GspF" evidence="9">
    <location>
        <begin position="228"/>
        <end position="349"/>
    </location>
</feature>
<keyword evidence="6 8" id="KW-1133">Transmembrane helix</keyword>
<evidence type="ECO:0000256" key="8">
    <source>
        <dbReference type="SAM" id="Phobius"/>
    </source>
</evidence>
<comment type="caution">
    <text evidence="10">The sequence shown here is derived from an EMBL/GenBank/DDBJ whole genome shotgun (WGS) entry which is preliminary data.</text>
</comment>
<gene>
    <name evidence="10" type="ORF">UW63_C0086G0007</name>
</gene>
<evidence type="ECO:0000256" key="7">
    <source>
        <dbReference type="ARBA" id="ARBA00023136"/>
    </source>
</evidence>
<keyword evidence="4" id="KW-0997">Cell inner membrane</keyword>
<feature type="transmembrane region" description="Helical" evidence="8">
    <location>
        <begin position="330"/>
        <end position="351"/>
    </location>
</feature>
<dbReference type="GO" id="GO:0005886">
    <property type="term" value="C:plasma membrane"/>
    <property type="evidence" value="ECO:0007669"/>
    <property type="project" value="UniProtKB-SubCell"/>
</dbReference>
<feature type="transmembrane region" description="Helical" evidence="8">
    <location>
        <begin position="177"/>
        <end position="195"/>
    </location>
</feature>
<dbReference type="PRINTS" id="PR00812">
    <property type="entry name" value="BCTERIALGSPF"/>
</dbReference>
<evidence type="ECO:0000256" key="5">
    <source>
        <dbReference type="ARBA" id="ARBA00022692"/>
    </source>
</evidence>
<keyword evidence="7 8" id="KW-0472">Membrane</keyword>
<feature type="transmembrane region" description="Helical" evidence="8">
    <location>
        <begin position="128"/>
        <end position="148"/>
    </location>
</feature>
<feature type="domain" description="Type II secretion system protein GspF" evidence="9">
    <location>
        <begin position="21"/>
        <end position="146"/>
    </location>
</feature>
<dbReference type="FunFam" id="1.20.81.30:FF:000001">
    <property type="entry name" value="Type II secretion system protein F"/>
    <property type="match status" value="2"/>
</dbReference>
<protein>
    <submittedName>
        <fullName evidence="10">Type IV pilus inner membrane protein PilC</fullName>
    </submittedName>
</protein>
<evidence type="ECO:0000256" key="2">
    <source>
        <dbReference type="ARBA" id="ARBA00005745"/>
    </source>
</evidence>
<name>A0A0G1J955_9BACT</name>
<dbReference type="Pfam" id="PF00482">
    <property type="entry name" value="T2SSF"/>
    <property type="match status" value="2"/>
</dbReference>
<sequence length="357" mass="40025">MNLKTLFKNQPRLKHVELLLFTKYLAVLLRSGLPLDESLEILNKQTKKKKTPLCLILTSLVDHIRTGKTFADGLSEFPKTFSPVYVNLIRAGEGSGTLQDNLDQLVKQLEREHALTEKIRGAMMYPSVIMLAGLAIASVIVVFILPQITGLFSSLRVEIPLSTRLIFWLSDTIRFKWPWLLGGGLILGVVINIFYRFKKTKPFFHAFFLVIPILGNLIKKINLARSFRLLGTLLRSGVPISEAFDVTISVVRNLRYRDMFEEMRTGISHGGTVAAVLEKHTSLVPPIALRLVNVGEETGTLSDMLLYLAVFYEDEIESQTKNLTSLIEPVMIIFIGLAVGWLAISILMPIYKVVGSV</sequence>
<keyword evidence="5 8" id="KW-0812">Transmembrane</keyword>
<comment type="similarity">
    <text evidence="2">Belongs to the GSP F family.</text>
</comment>
<evidence type="ECO:0000313" key="10">
    <source>
        <dbReference type="EMBL" id="KKT68141.1"/>
    </source>
</evidence>
<dbReference type="InterPro" id="IPR042094">
    <property type="entry name" value="T2SS_GspF_sf"/>
</dbReference>
<proteinExistence type="inferred from homology"/>
<organism evidence="10 11">
    <name type="scientific">Candidatus Uhrbacteria bacterium GW2011_GWF2_44_350</name>
    <dbReference type="NCBI Taxonomy" id="1619000"/>
    <lineage>
        <taxon>Bacteria</taxon>
        <taxon>Candidatus Uhriibacteriota</taxon>
    </lineage>
</organism>
<evidence type="ECO:0000256" key="6">
    <source>
        <dbReference type="ARBA" id="ARBA00022989"/>
    </source>
</evidence>